<gene>
    <name evidence="3" type="ORF">GDR74_10080</name>
</gene>
<dbReference type="KEGG" id="mico:GDR74_10080"/>
<accession>A0A5P9JXR5</accession>
<evidence type="ECO:0008006" key="5">
    <source>
        <dbReference type="Google" id="ProtNLM"/>
    </source>
</evidence>
<sequence>MRPIPIRDLTCSSCLGFVVQSLQDTDRTIRSGTNLTGRTIDIVPLRFESVPRHALRWAGHPARAGSPSPWGEPMGHVLSKRGFRERNPNPTDRSVPPVRLMGTIIVALLAITMAIFPISVPQAAASAGHRHAAVTSAGPTHDHAAIGGEHGHAGGAASHDDTVSSASADRPQGGQDCAGPVCCSMGTCHAVQDTALPILHSPAGSRLPIAMPGDEQVAGIVVGRLDRPPRTV</sequence>
<keyword evidence="2" id="KW-0472">Membrane</keyword>
<dbReference type="AlphaFoldDB" id="A0A5P9JXR5"/>
<evidence type="ECO:0000256" key="1">
    <source>
        <dbReference type="SAM" id="MobiDB-lite"/>
    </source>
</evidence>
<name>A0A5P9JXR5_9HYPH</name>
<dbReference type="Proteomes" id="UP000325614">
    <property type="component" value="Chromosome"/>
</dbReference>
<keyword evidence="2" id="KW-0812">Transmembrane</keyword>
<reference evidence="3 4" key="1">
    <citation type="submission" date="2019-10" db="EMBL/GenBank/DDBJ databases">
        <title>Isolation, Identification of Microvirga thermotolerans HR1, a novel thermophilic bacterium and Comparative Genomics of the genus Microvirga.</title>
        <authorList>
            <person name="Li J."/>
            <person name="Zhang W."/>
            <person name="Lin M."/>
            <person name="Wang J."/>
        </authorList>
    </citation>
    <scope>NUCLEOTIDE SEQUENCE [LARGE SCALE GENOMIC DNA]</scope>
    <source>
        <strain evidence="3 4">HR1</strain>
    </source>
</reference>
<feature type="region of interest" description="Disordered" evidence="1">
    <location>
        <begin position="131"/>
        <end position="175"/>
    </location>
</feature>
<protein>
    <recommendedName>
        <fullName evidence="5">HMA domain-containing protein</fullName>
    </recommendedName>
</protein>
<dbReference type="RefSeq" id="WP_152586191.1">
    <property type="nucleotide sequence ID" value="NZ_CP045423.1"/>
</dbReference>
<keyword evidence="2" id="KW-1133">Transmembrane helix</keyword>
<organism evidence="3 4">
    <name type="scientific">Microvirga thermotolerans</name>
    <dbReference type="NCBI Taxonomy" id="2651334"/>
    <lineage>
        <taxon>Bacteria</taxon>
        <taxon>Pseudomonadati</taxon>
        <taxon>Pseudomonadota</taxon>
        <taxon>Alphaproteobacteria</taxon>
        <taxon>Hyphomicrobiales</taxon>
        <taxon>Methylobacteriaceae</taxon>
        <taxon>Microvirga</taxon>
    </lineage>
</organism>
<evidence type="ECO:0000256" key="2">
    <source>
        <dbReference type="SAM" id="Phobius"/>
    </source>
</evidence>
<proteinExistence type="predicted"/>
<evidence type="ECO:0000313" key="3">
    <source>
        <dbReference type="EMBL" id="QFU16548.1"/>
    </source>
</evidence>
<dbReference type="EMBL" id="CP045423">
    <property type="protein sequence ID" value="QFU16548.1"/>
    <property type="molecule type" value="Genomic_DNA"/>
</dbReference>
<evidence type="ECO:0000313" key="4">
    <source>
        <dbReference type="Proteomes" id="UP000325614"/>
    </source>
</evidence>
<feature type="transmembrane region" description="Helical" evidence="2">
    <location>
        <begin position="100"/>
        <end position="120"/>
    </location>
</feature>
<keyword evidence="4" id="KW-1185">Reference proteome</keyword>
<feature type="compositionally biased region" description="Basic and acidic residues" evidence="1">
    <location>
        <begin position="140"/>
        <end position="162"/>
    </location>
</feature>